<name>A0ABU6SAC8_9FABA</name>
<accession>A0ABU6SAC8</accession>
<dbReference type="Proteomes" id="UP001341840">
    <property type="component" value="Unassembled WGS sequence"/>
</dbReference>
<evidence type="ECO:0000313" key="3">
    <source>
        <dbReference type="Proteomes" id="UP001341840"/>
    </source>
</evidence>
<comment type="caution">
    <text evidence="2">The sequence shown here is derived from an EMBL/GenBank/DDBJ whole genome shotgun (WGS) entry which is preliminary data.</text>
</comment>
<protein>
    <submittedName>
        <fullName evidence="2">Uncharacterized protein</fullName>
    </submittedName>
</protein>
<organism evidence="2 3">
    <name type="scientific">Stylosanthes scabra</name>
    <dbReference type="NCBI Taxonomy" id="79078"/>
    <lineage>
        <taxon>Eukaryota</taxon>
        <taxon>Viridiplantae</taxon>
        <taxon>Streptophyta</taxon>
        <taxon>Embryophyta</taxon>
        <taxon>Tracheophyta</taxon>
        <taxon>Spermatophyta</taxon>
        <taxon>Magnoliopsida</taxon>
        <taxon>eudicotyledons</taxon>
        <taxon>Gunneridae</taxon>
        <taxon>Pentapetalae</taxon>
        <taxon>rosids</taxon>
        <taxon>fabids</taxon>
        <taxon>Fabales</taxon>
        <taxon>Fabaceae</taxon>
        <taxon>Papilionoideae</taxon>
        <taxon>50 kb inversion clade</taxon>
        <taxon>dalbergioids sensu lato</taxon>
        <taxon>Dalbergieae</taxon>
        <taxon>Pterocarpus clade</taxon>
        <taxon>Stylosanthes</taxon>
    </lineage>
</organism>
<sequence length="174" mass="19317">MCFTCEKAPGESSNTPSSGKAREEVDTTFDDDDDDVEIDVFYGSLDVAGTPMLSNSHEKLVINTPSDEEIRQALRSVQRFLSHDASVLLDPELCSILKANLNYLSKLSADHGSISREMSKVILEVSQFLTHWSRAALKHISKRHDHVYWDWSSMAPAQTSSTGNVKGNRVAMTN</sequence>
<gene>
    <name evidence="2" type="ORF">PIB30_026861</name>
</gene>
<evidence type="ECO:0000313" key="2">
    <source>
        <dbReference type="EMBL" id="MED6133277.1"/>
    </source>
</evidence>
<feature type="region of interest" description="Disordered" evidence="1">
    <location>
        <begin position="1"/>
        <end position="32"/>
    </location>
</feature>
<proteinExistence type="predicted"/>
<evidence type="ECO:0000256" key="1">
    <source>
        <dbReference type="SAM" id="MobiDB-lite"/>
    </source>
</evidence>
<reference evidence="2 3" key="1">
    <citation type="journal article" date="2023" name="Plants (Basel)">
        <title>Bridging the Gap: Combining Genomics and Transcriptomics Approaches to Understand Stylosanthes scabra, an Orphan Legume from the Brazilian Caatinga.</title>
        <authorList>
            <person name="Ferreira-Neto J.R.C."/>
            <person name="da Silva M.D."/>
            <person name="Binneck E."/>
            <person name="de Melo N.F."/>
            <person name="da Silva R.H."/>
            <person name="de Melo A.L.T.M."/>
            <person name="Pandolfi V."/>
            <person name="Bustamante F.O."/>
            <person name="Brasileiro-Vidal A.C."/>
            <person name="Benko-Iseppon A.M."/>
        </authorList>
    </citation>
    <scope>NUCLEOTIDE SEQUENCE [LARGE SCALE GENOMIC DNA]</scope>
    <source>
        <tissue evidence="2">Leaves</tissue>
    </source>
</reference>
<dbReference type="EMBL" id="JASCZI010060517">
    <property type="protein sequence ID" value="MED6133277.1"/>
    <property type="molecule type" value="Genomic_DNA"/>
</dbReference>
<keyword evidence="3" id="KW-1185">Reference proteome</keyword>